<evidence type="ECO:0000313" key="2">
    <source>
        <dbReference type="EMBL" id="OAY49279.1"/>
    </source>
</evidence>
<feature type="compositionally biased region" description="Basic and acidic residues" evidence="1">
    <location>
        <begin position="71"/>
        <end position="90"/>
    </location>
</feature>
<feature type="compositionally biased region" description="Basic and acidic residues" evidence="1">
    <location>
        <begin position="143"/>
        <end position="158"/>
    </location>
</feature>
<feature type="compositionally biased region" description="Basic residues" evidence="1">
    <location>
        <begin position="129"/>
        <end position="138"/>
    </location>
</feature>
<dbReference type="EMBL" id="CM004391">
    <property type="protein sequence ID" value="OAY49279.1"/>
    <property type="molecule type" value="Genomic_DNA"/>
</dbReference>
<dbReference type="PANTHER" id="PTHR37218:SF2">
    <property type="entry name" value="COILED-COIL PROTEIN"/>
    <property type="match status" value="1"/>
</dbReference>
<name>A0A2C9VT77_MANES</name>
<feature type="region of interest" description="Disordered" evidence="1">
    <location>
        <begin position="71"/>
        <end position="185"/>
    </location>
</feature>
<feature type="compositionally biased region" description="Basic residues" evidence="1">
    <location>
        <begin position="159"/>
        <end position="175"/>
    </location>
</feature>
<dbReference type="PANTHER" id="PTHR37218">
    <property type="entry name" value="COILED-COIL PROTEIN"/>
    <property type="match status" value="1"/>
</dbReference>
<dbReference type="AlphaFoldDB" id="A0A2C9VT77"/>
<feature type="compositionally biased region" description="Basic and acidic residues" evidence="1">
    <location>
        <begin position="176"/>
        <end position="185"/>
    </location>
</feature>
<dbReference type="STRING" id="3983.A0A2C9VT77"/>
<proteinExistence type="predicted"/>
<feature type="compositionally biased region" description="Basic and acidic residues" evidence="1">
    <location>
        <begin position="113"/>
        <end position="128"/>
    </location>
</feature>
<protein>
    <submittedName>
        <fullName evidence="2">Uncharacterized protein</fullName>
    </submittedName>
</protein>
<sequence>MEAIPVSRRRPTVPKSMLFPPNFAISCPSLLIFLMVISPPTFSLFLSPSCICTETLTQICFVFLGSAKPSKSTEEKTKRGGGDAEKKLPPEDAITSEAIVDEGEDENLLTTQHSDDSDETVRNSNDEKRKKKRKRKRMQVIDLRFDTSMEKTKSSEKRRERKKKYLEAKKKKRQKSKTEEDLDFPGHEQIKFGDVVQAPPKLVAVPKVLKNVPEASRERIRLQAIEEYRKRKGWTSRPGLKLPIVTETHPM</sequence>
<evidence type="ECO:0000256" key="1">
    <source>
        <dbReference type="SAM" id="MobiDB-lite"/>
    </source>
</evidence>
<accession>A0A2C9VT77</accession>
<reference evidence="2" key="1">
    <citation type="submission" date="2016-02" db="EMBL/GenBank/DDBJ databases">
        <title>WGS assembly of Manihot esculenta.</title>
        <authorList>
            <person name="Bredeson J.V."/>
            <person name="Prochnik S.E."/>
            <person name="Lyons J.B."/>
            <person name="Schmutz J."/>
            <person name="Grimwood J."/>
            <person name="Vrebalov J."/>
            <person name="Bart R.S."/>
            <person name="Amuge T."/>
            <person name="Ferguson M.E."/>
            <person name="Green R."/>
            <person name="Putnam N."/>
            <person name="Stites J."/>
            <person name="Rounsley S."/>
            <person name="Rokhsar D.S."/>
        </authorList>
    </citation>
    <scope>NUCLEOTIDE SEQUENCE [LARGE SCALE GENOMIC DNA]</scope>
    <source>
        <tissue evidence="2">Leaf</tissue>
    </source>
</reference>
<organism evidence="2">
    <name type="scientific">Manihot esculenta</name>
    <name type="common">Cassava</name>
    <name type="synonym">Jatropha manihot</name>
    <dbReference type="NCBI Taxonomy" id="3983"/>
    <lineage>
        <taxon>Eukaryota</taxon>
        <taxon>Viridiplantae</taxon>
        <taxon>Streptophyta</taxon>
        <taxon>Embryophyta</taxon>
        <taxon>Tracheophyta</taxon>
        <taxon>Spermatophyta</taxon>
        <taxon>Magnoliopsida</taxon>
        <taxon>eudicotyledons</taxon>
        <taxon>Gunneridae</taxon>
        <taxon>Pentapetalae</taxon>
        <taxon>rosids</taxon>
        <taxon>fabids</taxon>
        <taxon>Malpighiales</taxon>
        <taxon>Euphorbiaceae</taxon>
        <taxon>Crotonoideae</taxon>
        <taxon>Manihoteae</taxon>
        <taxon>Manihot</taxon>
    </lineage>
</organism>
<gene>
    <name evidence="2" type="ORF">MANES_05G043400</name>
</gene>